<sequence>MVETTCESSVGEMAHRGSSISLAAATSRGIHDSWVFQMQIQMVEASRGLPGWKEMYFSEGTRIIDAAEGMVVVSPEKETWLYSVDLETMELKREYERKKYIGPAYPSALSSSPPLSLSSLPPALQPPSLSLHDNRRPARGQGAPLTSEVGDGTGRRTFLPRSQD</sequence>
<organism evidence="2 3">
    <name type="scientific">Digitaria exilis</name>
    <dbReference type="NCBI Taxonomy" id="1010633"/>
    <lineage>
        <taxon>Eukaryota</taxon>
        <taxon>Viridiplantae</taxon>
        <taxon>Streptophyta</taxon>
        <taxon>Embryophyta</taxon>
        <taxon>Tracheophyta</taxon>
        <taxon>Spermatophyta</taxon>
        <taxon>Magnoliopsida</taxon>
        <taxon>Liliopsida</taxon>
        <taxon>Poales</taxon>
        <taxon>Poaceae</taxon>
        <taxon>PACMAD clade</taxon>
        <taxon>Panicoideae</taxon>
        <taxon>Panicodae</taxon>
        <taxon>Paniceae</taxon>
        <taxon>Anthephorinae</taxon>
        <taxon>Digitaria</taxon>
    </lineage>
</organism>
<dbReference type="OrthoDB" id="690146at2759"/>
<evidence type="ECO:0000313" key="3">
    <source>
        <dbReference type="Proteomes" id="UP000636709"/>
    </source>
</evidence>
<feature type="region of interest" description="Disordered" evidence="1">
    <location>
        <begin position="106"/>
        <end position="164"/>
    </location>
</feature>
<name>A0A835KL37_9POAL</name>
<proteinExistence type="predicted"/>
<dbReference type="AlphaFoldDB" id="A0A835KL37"/>
<comment type="caution">
    <text evidence="2">The sequence shown here is derived from an EMBL/GenBank/DDBJ whole genome shotgun (WGS) entry which is preliminary data.</text>
</comment>
<evidence type="ECO:0000313" key="2">
    <source>
        <dbReference type="EMBL" id="KAF8746757.1"/>
    </source>
</evidence>
<reference evidence="2" key="1">
    <citation type="submission" date="2020-07" db="EMBL/GenBank/DDBJ databases">
        <title>Genome sequence and genetic diversity analysis of an under-domesticated orphan crop, white fonio (Digitaria exilis).</title>
        <authorList>
            <person name="Bennetzen J.L."/>
            <person name="Chen S."/>
            <person name="Ma X."/>
            <person name="Wang X."/>
            <person name="Yssel A.E.J."/>
            <person name="Chaluvadi S.R."/>
            <person name="Johnson M."/>
            <person name="Gangashetty P."/>
            <person name="Hamidou F."/>
            <person name="Sanogo M.D."/>
            <person name="Zwaenepoel A."/>
            <person name="Wallace J."/>
            <person name="Van De Peer Y."/>
            <person name="Van Deynze A."/>
        </authorList>
    </citation>
    <scope>NUCLEOTIDE SEQUENCE</scope>
    <source>
        <tissue evidence="2">Leaves</tissue>
    </source>
</reference>
<protein>
    <submittedName>
        <fullName evidence="2">Uncharacterized protein</fullName>
    </submittedName>
</protein>
<dbReference type="Proteomes" id="UP000636709">
    <property type="component" value="Unassembled WGS sequence"/>
</dbReference>
<gene>
    <name evidence="2" type="ORF">HU200_013336</name>
</gene>
<feature type="compositionally biased region" description="Low complexity" evidence="1">
    <location>
        <begin position="106"/>
        <end position="131"/>
    </location>
</feature>
<keyword evidence="3" id="KW-1185">Reference proteome</keyword>
<evidence type="ECO:0000256" key="1">
    <source>
        <dbReference type="SAM" id="MobiDB-lite"/>
    </source>
</evidence>
<accession>A0A835KL37</accession>
<dbReference type="EMBL" id="JACEFO010001186">
    <property type="protein sequence ID" value="KAF8746757.1"/>
    <property type="molecule type" value="Genomic_DNA"/>
</dbReference>